<reference evidence="6" key="2">
    <citation type="journal article" date="2008" name="Antimicrob. Agents Chemother.">
        <title>Biosynthetic investigations of lactonamycin and lactonamycin z: cloning of the biosynthetic gene clusters and discovery of an unusual starter unit.</title>
        <authorList>
            <person name="Zhang X."/>
            <person name="Alemany L.B."/>
            <person name="Fiedler H.P."/>
            <person name="Goodfellow M."/>
            <person name="Parry R.J."/>
        </authorList>
    </citation>
    <scope>NUCLEOTIDE SEQUENCE</scope>
    <source>
        <strain evidence="6">AK 623</strain>
    </source>
</reference>
<dbReference type="PROSITE" id="PS52004">
    <property type="entry name" value="KS3_2"/>
    <property type="match status" value="1"/>
</dbReference>
<evidence type="ECO:0000256" key="3">
    <source>
        <dbReference type="ARBA" id="ARBA00023315"/>
    </source>
</evidence>
<organism evidence="6">
    <name type="scientific">Streptomyces sanglieri</name>
    <dbReference type="NCBI Taxonomy" id="193460"/>
    <lineage>
        <taxon>Bacteria</taxon>
        <taxon>Bacillati</taxon>
        <taxon>Actinomycetota</taxon>
        <taxon>Actinomycetes</taxon>
        <taxon>Kitasatosporales</taxon>
        <taxon>Streptomycetaceae</taxon>
        <taxon>Streptomyces</taxon>
    </lineage>
</organism>
<dbReference type="AlphaFoldDB" id="B0LJ49"/>
<comment type="similarity">
    <text evidence="1 4">Belongs to the thiolase-like superfamily. Beta-ketoacyl-ACP synthases family.</text>
</comment>
<dbReference type="InterPro" id="IPR014030">
    <property type="entry name" value="Ketoacyl_synth_N"/>
</dbReference>
<dbReference type="SUPFAM" id="SSF53901">
    <property type="entry name" value="Thiolase-like"/>
    <property type="match status" value="2"/>
</dbReference>
<sequence length="406" mass="42018">MTAKIVVTGIGIVAPNGLGTDAYWKATVATRSGLGVISRFDATLYPVQVAGEVARFTPSEHVPGRLIPQTDRTTQFALAAAQWAIEDAGVDFAELGPYDAGVITASGCGGFEFGQRELQKLWSEGPHRVSAYQSFAWFYAVNTGQLSIRHGARGAGSVVVGEQAGGVDALASARRRLRNGDLAVVLGGGMDAPLSPWGLTAQIPVGLLSTRQDPDRAYLPFDAEATGYVPGEGGAVLVLEELEAARRRGAPAVYGEIAGYAATFDPRPGSGRPPALARAIRGALSDAELGPSDVDVVFADGSGVPCNDTAEAAALREVFGPRGVPVSVPKTMTGRLYAGGAPLDVATALLSIRDQVVPAAAHLCEIPEAYGLDVVVDGPRELPVRTALVVARGHGGFNSALVVRAV</sequence>
<dbReference type="InterPro" id="IPR020841">
    <property type="entry name" value="PKS_Beta-ketoAc_synthase_dom"/>
</dbReference>
<dbReference type="GO" id="GO:0004315">
    <property type="term" value="F:3-oxoacyl-[acyl-carrier-protein] synthase activity"/>
    <property type="evidence" value="ECO:0007669"/>
    <property type="project" value="TreeGrafter"/>
</dbReference>
<dbReference type="GO" id="GO:0006633">
    <property type="term" value="P:fatty acid biosynthetic process"/>
    <property type="evidence" value="ECO:0007669"/>
    <property type="project" value="TreeGrafter"/>
</dbReference>
<evidence type="ECO:0000256" key="1">
    <source>
        <dbReference type="ARBA" id="ARBA00008467"/>
    </source>
</evidence>
<feature type="domain" description="Ketosynthase family 3 (KS3)" evidence="5">
    <location>
        <begin position="2"/>
        <end position="405"/>
    </location>
</feature>
<proteinExistence type="inferred from homology"/>
<keyword evidence="2 4" id="KW-0808">Transferase</keyword>
<dbReference type="InterPro" id="IPR014031">
    <property type="entry name" value="Ketoacyl_synth_C"/>
</dbReference>
<dbReference type="Pfam" id="PF02801">
    <property type="entry name" value="Ketoacyl-synt_C"/>
    <property type="match status" value="1"/>
</dbReference>
<protein>
    <submittedName>
        <fullName evidence="6">Lcz32</fullName>
    </submittedName>
</protein>
<evidence type="ECO:0000259" key="5">
    <source>
        <dbReference type="PROSITE" id="PS52004"/>
    </source>
</evidence>
<evidence type="ECO:0000256" key="4">
    <source>
        <dbReference type="RuleBase" id="RU003694"/>
    </source>
</evidence>
<evidence type="ECO:0000313" key="6">
    <source>
        <dbReference type="EMBL" id="ABX71149.1"/>
    </source>
</evidence>
<name>B0LJ49_9ACTN</name>
<dbReference type="EMBL" id="EU147299">
    <property type="protein sequence ID" value="ABX71149.1"/>
    <property type="molecule type" value="Genomic_DNA"/>
</dbReference>
<dbReference type="InterPro" id="IPR000794">
    <property type="entry name" value="Beta-ketoacyl_synthase"/>
</dbReference>
<evidence type="ECO:0000256" key="2">
    <source>
        <dbReference type="ARBA" id="ARBA00022679"/>
    </source>
</evidence>
<keyword evidence="3" id="KW-0012">Acyltransferase</keyword>
<dbReference type="Gene3D" id="3.40.47.10">
    <property type="match status" value="2"/>
</dbReference>
<dbReference type="PANTHER" id="PTHR11712:SF322">
    <property type="entry name" value="POLYKETIDE BETA-KETOACYL SYNTHASE 2-RELATED"/>
    <property type="match status" value="1"/>
</dbReference>
<dbReference type="CDD" id="cd00832">
    <property type="entry name" value="CLF"/>
    <property type="match status" value="1"/>
</dbReference>
<dbReference type="SMART" id="SM00825">
    <property type="entry name" value="PKS_KS"/>
    <property type="match status" value="1"/>
</dbReference>
<accession>B0LJ49</accession>
<dbReference type="InterPro" id="IPR016039">
    <property type="entry name" value="Thiolase-like"/>
</dbReference>
<gene>
    <name evidence="6" type="primary">lcz32</name>
</gene>
<dbReference type="Pfam" id="PF00109">
    <property type="entry name" value="ketoacyl-synt"/>
    <property type="match status" value="1"/>
</dbReference>
<reference evidence="6" key="1">
    <citation type="submission" date="2007-09" db="EMBL/GenBank/DDBJ databases">
        <authorList>
            <person name="Zhang X.J."/>
            <person name="Alemany L.B."/>
            <person name="Fiedler H.-P."/>
            <person name="Goodfellow M."/>
            <person name="Parry R.J."/>
        </authorList>
    </citation>
    <scope>NUCLEOTIDE SEQUENCE</scope>
    <source>
        <strain evidence="6">AK 623</strain>
    </source>
</reference>
<dbReference type="PANTHER" id="PTHR11712">
    <property type="entry name" value="POLYKETIDE SYNTHASE-RELATED"/>
    <property type="match status" value="1"/>
</dbReference>